<evidence type="ECO:0000256" key="2">
    <source>
        <dbReference type="ARBA" id="ARBA00022448"/>
    </source>
</evidence>
<keyword evidence="4" id="KW-0201">Cytochrome c-type biogenesis</keyword>
<dbReference type="SUPFAM" id="SSF52540">
    <property type="entry name" value="P-loop containing nucleoside triphosphate hydrolases"/>
    <property type="match status" value="1"/>
</dbReference>
<dbReference type="GO" id="GO:0022857">
    <property type="term" value="F:transmembrane transporter activity"/>
    <property type="evidence" value="ECO:0007669"/>
    <property type="project" value="InterPro"/>
</dbReference>
<evidence type="ECO:0000313" key="8">
    <source>
        <dbReference type="Proteomes" id="UP000295302"/>
    </source>
</evidence>
<dbReference type="PANTHER" id="PTHR43335">
    <property type="entry name" value="ABC TRANSPORTER, ATP-BINDING PROTEIN"/>
    <property type="match status" value="1"/>
</dbReference>
<dbReference type="PROSITE" id="PS50893">
    <property type="entry name" value="ABC_TRANSPORTER_2"/>
    <property type="match status" value="1"/>
</dbReference>
<dbReference type="InterPro" id="IPR005895">
    <property type="entry name" value="ABC_transptr_haem_export_CcmA"/>
</dbReference>
<dbReference type="OrthoDB" id="6198786at2"/>
<dbReference type="EMBL" id="SMKQ01000067">
    <property type="protein sequence ID" value="TDD46087.1"/>
    <property type="molecule type" value="Genomic_DNA"/>
</dbReference>
<dbReference type="Gene3D" id="3.40.50.300">
    <property type="entry name" value="P-loop containing nucleotide triphosphate hydrolases"/>
    <property type="match status" value="1"/>
</dbReference>
<evidence type="ECO:0000256" key="5">
    <source>
        <dbReference type="ARBA" id="ARBA00022840"/>
    </source>
</evidence>
<dbReference type="GO" id="GO:0005524">
    <property type="term" value="F:ATP binding"/>
    <property type="evidence" value="ECO:0007669"/>
    <property type="project" value="UniProtKB-KW"/>
</dbReference>
<evidence type="ECO:0000256" key="3">
    <source>
        <dbReference type="ARBA" id="ARBA00022741"/>
    </source>
</evidence>
<evidence type="ECO:0000259" key="6">
    <source>
        <dbReference type="PROSITE" id="PS50893"/>
    </source>
</evidence>
<dbReference type="AlphaFoldDB" id="A0A4V2YLD0"/>
<dbReference type="Proteomes" id="UP000295302">
    <property type="component" value="Unassembled WGS sequence"/>
</dbReference>
<organism evidence="7 8">
    <name type="scientific">Nonomuraea terrae</name>
    <dbReference type="NCBI Taxonomy" id="2530383"/>
    <lineage>
        <taxon>Bacteria</taxon>
        <taxon>Bacillati</taxon>
        <taxon>Actinomycetota</taxon>
        <taxon>Actinomycetes</taxon>
        <taxon>Streptosporangiales</taxon>
        <taxon>Streptosporangiaceae</taxon>
        <taxon>Nonomuraea</taxon>
    </lineage>
</organism>
<dbReference type="NCBIfam" id="TIGR01189">
    <property type="entry name" value="ccmA"/>
    <property type="match status" value="1"/>
</dbReference>
<evidence type="ECO:0000256" key="1">
    <source>
        <dbReference type="ARBA" id="ARBA00005417"/>
    </source>
</evidence>
<keyword evidence="3" id="KW-0547">Nucleotide-binding</keyword>
<dbReference type="InterPro" id="IPR003439">
    <property type="entry name" value="ABC_transporter-like_ATP-bd"/>
</dbReference>
<reference evidence="7 8" key="1">
    <citation type="submission" date="2019-03" db="EMBL/GenBank/DDBJ databases">
        <title>Draft genome sequences of novel Actinobacteria.</title>
        <authorList>
            <person name="Sahin N."/>
            <person name="Ay H."/>
            <person name="Saygin H."/>
        </authorList>
    </citation>
    <scope>NUCLEOTIDE SEQUENCE [LARGE SCALE GENOMIC DNA]</scope>
    <source>
        <strain evidence="7 8">CH32</strain>
    </source>
</reference>
<feature type="domain" description="ABC transporter" evidence="6">
    <location>
        <begin position="6"/>
        <end position="207"/>
    </location>
</feature>
<accession>A0A4V2YLD0</accession>
<protein>
    <submittedName>
        <fullName evidence="7">Heme ABC exporter ATP-binding protein CcmA</fullName>
    </submittedName>
</protein>
<keyword evidence="8" id="KW-1185">Reference proteome</keyword>
<dbReference type="InterPro" id="IPR003593">
    <property type="entry name" value="AAA+_ATPase"/>
</dbReference>
<dbReference type="SMART" id="SM00382">
    <property type="entry name" value="AAA"/>
    <property type="match status" value="1"/>
</dbReference>
<dbReference type="GO" id="GO:0017004">
    <property type="term" value="P:cytochrome complex assembly"/>
    <property type="evidence" value="ECO:0007669"/>
    <property type="project" value="UniProtKB-KW"/>
</dbReference>
<keyword evidence="5 7" id="KW-0067">ATP-binding</keyword>
<comment type="similarity">
    <text evidence="1">Belongs to the ABC transporter superfamily.</text>
</comment>
<evidence type="ECO:0000313" key="7">
    <source>
        <dbReference type="EMBL" id="TDD46087.1"/>
    </source>
</evidence>
<comment type="caution">
    <text evidence="7">The sequence shown here is derived from an EMBL/GenBank/DDBJ whole genome shotgun (WGS) entry which is preliminary data.</text>
</comment>
<dbReference type="InterPro" id="IPR027417">
    <property type="entry name" value="P-loop_NTPase"/>
</dbReference>
<proteinExistence type="inferred from homology"/>
<keyword evidence="2" id="KW-0813">Transport</keyword>
<dbReference type="GO" id="GO:0016887">
    <property type="term" value="F:ATP hydrolysis activity"/>
    <property type="evidence" value="ECO:0007669"/>
    <property type="project" value="InterPro"/>
</dbReference>
<dbReference type="PANTHER" id="PTHR43335:SF4">
    <property type="entry name" value="ABC TRANSPORTER, ATP-BINDING PROTEIN"/>
    <property type="match status" value="1"/>
</dbReference>
<dbReference type="RefSeq" id="WP_132615325.1">
    <property type="nucleotide sequence ID" value="NZ_SMKQ01000067.1"/>
</dbReference>
<gene>
    <name evidence="7" type="primary">ccmA</name>
    <name evidence="7" type="ORF">E1286_22050</name>
</gene>
<name>A0A4V2YLD0_9ACTN</name>
<sequence>MYDAIIDLDGLTVDLGGNPVLRGMELHVSPGEIVAIVGPNGSGKSTLLRCVAGLQPATDGQVLVFGEPPADDAGFWGRVGLLFEEPAWYPALTTREHLELVGAVHAEARMTVDAALEEFALVERADAVPLNLSTGQRQRLSLAATLLRPSTLLLLDEPERGLDAAFRARLGDLLEEYAHEGGTVLMATHDPGLAERARRVSPTGVAA</sequence>
<evidence type="ECO:0000256" key="4">
    <source>
        <dbReference type="ARBA" id="ARBA00022748"/>
    </source>
</evidence>
<dbReference type="Pfam" id="PF00005">
    <property type="entry name" value="ABC_tran"/>
    <property type="match status" value="1"/>
</dbReference>